<evidence type="ECO:0000313" key="2">
    <source>
        <dbReference type="Proteomes" id="UP001327560"/>
    </source>
</evidence>
<gene>
    <name evidence="1" type="ORF">Cni_G22442</name>
</gene>
<evidence type="ECO:0000313" key="1">
    <source>
        <dbReference type="EMBL" id="WOL13669.1"/>
    </source>
</evidence>
<dbReference type="EMBL" id="CP136896">
    <property type="protein sequence ID" value="WOL13669.1"/>
    <property type="molecule type" value="Genomic_DNA"/>
</dbReference>
<sequence length="113" mass="12897">MDCPDSERDYSWIEKVKSEGAVPYLEPENCSNGWATPSGDSFMILEICNHPYLQDCGNQLDLVFLTCYILGVRTLRPPCQIMPMEVSMEMMVKRNLRVRYALAMSLNLLGITK</sequence>
<proteinExistence type="predicted"/>
<keyword evidence="2" id="KW-1185">Reference proteome</keyword>
<protein>
    <submittedName>
        <fullName evidence="1">Protein ENHANCED DISEASE RESISTANCE 2</fullName>
    </submittedName>
</protein>
<name>A0AAQ3KSH0_9LILI</name>
<accession>A0AAQ3KSH0</accession>
<dbReference type="AlphaFoldDB" id="A0AAQ3KSH0"/>
<organism evidence="1 2">
    <name type="scientific">Canna indica</name>
    <name type="common">Indian-shot</name>
    <dbReference type="NCBI Taxonomy" id="4628"/>
    <lineage>
        <taxon>Eukaryota</taxon>
        <taxon>Viridiplantae</taxon>
        <taxon>Streptophyta</taxon>
        <taxon>Embryophyta</taxon>
        <taxon>Tracheophyta</taxon>
        <taxon>Spermatophyta</taxon>
        <taxon>Magnoliopsida</taxon>
        <taxon>Liliopsida</taxon>
        <taxon>Zingiberales</taxon>
        <taxon>Cannaceae</taxon>
        <taxon>Canna</taxon>
    </lineage>
</organism>
<reference evidence="1 2" key="1">
    <citation type="submission" date="2023-10" db="EMBL/GenBank/DDBJ databases">
        <title>Chromosome-scale genome assembly provides insights into flower coloration mechanisms of Canna indica.</title>
        <authorList>
            <person name="Li C."/>
        </authorList>
    </citation>
    <scope>NUCLEOTIDE SEQUENCE [LARGE SCALE GENOMIC DNA]</scope>
    <source>
        <tissue evidence="1">Flower</tissue>
    </source>
</reference>
<dbReference type="Proteomes" id="UP001327560">
    <property type="component" value="Chromosome 7"/>
</dbReference>